<reference evidence="2" key="1">
    <citation type="submission" date="2023-09" db="EMBL/GenBank/DDBJ databases">
        <authorList>
            <consortium name="CW5 consortium"/>
            <person name="Lu C.-W."/>
        </authorList>
    </citation>
    <scope>NUCLEOTIDE SEQUENCE</scope>
    <source>
        <strain evidence="2">KPS</strain>
    </source>
</reference>
<gene>
    <name evidence="2" type="ORF">KPS_000825</name>
</gene>
<dbReference type="EMBL" id="CP133659">
    <property type="protein sequence ID" value="WMW66262.1"/>
    <property type="molecule type" value="Genomic_DNA"/>
</dbReference>
<dbReference type="Proteomes" id="UP001180616">
    <property type="component" value="Chromosome"/>
</dbReference>
<keyword evidence="1" id="KW-0472">Membrane</keyword>
<proteinExistence type="predicted"/>
<evidence type="ECO:0000256" key="1">
    <source>
        <dbReference type="SAM" id="Phobius"/>
    </source>
</evidence>
<sequence>MMVFDSAHKERCASLFLEWLPFIVVAIIWLYFAVLDPVPFWQQVGDYSWYALSHAFTFEAKVEGYRAANFGYNIHPGVPFGVVSWIAFRLATYAAGDSGERVVFAINHAETFWTWAKFIALVLNLSGMYVLKRMFKGDVVRFCIACCVYFAAVPASFGASFLQLTNESFALVYIVTFYWLIFRLLSEPDAVIGIGTMKVFSVSMRDLLSFCLGALTAFGLSMKIYYTAPAFGLVAGFWAAIVFGSFGKKSVVRLFGIFLGSFVLFGWLIVAFIVGLPALKTWILWNYGMLSHSNHYGSGEQGFIQLSSAFGAIKSLIFTTLGTFPMIVAFVAVVFVSVMIRNANDKSWGRKYFPFVVAISFGILINITGLLKHYAQHYALPLCASLVCLLLIQGKIVYSRVMSGFALSFVVMLLAVNLNSYAATHMHSIEMANAVIRDCKMIEKLPISSNEMRVWGYFSPTKNGILPMVKQYSGSDFISGIVLKSSSSVDIVPGNERDDSDWRYVLFPKAYYPSRESVFENYRKMFDFKATKFEIADTDNITELETFFLLVREQKYPLNKTH</sequence>
<feature type="transmembrane region" description="Helical" evidence="1">
    <location>
        <begin position="230"/>
        <end position="247"/>
    </location>
</feature>
<feature type="transmembrane region" description="Helical" evidence="1">
    <location>
        <begin position="142"/>
        <end position="162"/>
    </location>
</feature>
<accession>A0ABY9R4W7</accession>
<keyword evidence="3" id="KW-1185">Reference proteome</keyword>
<dbReference type="RefSeq" id="WP_309542166.1">
    <property type="nucleotide sequence ID" value="NZ_CP133659.1"/>
</dbReference>
<protein>
    <recommendedName>
        <fullName evidence="4">Glycosyltransferase RgtA/B/C/D-like domain-containing protein</fullName>
    </recommendedName>
</protein>
<feature type="transmembrane region" description="Helical" evidence="1">
    <location>
        <begin position="207"/>
        <end position="224"/>
    </location>
</feature>
<feature type="transmembrane region" description="Helical" evidence="1">
    <location>
        <begin position="254"/>
        <end position="279"/>
    </location>
</feature>
<evidence type="ECO:0000313" key="3">
    <source>
        <dbReference type="Proteomes" id="UP001180616"/>
    </source>
</evidence>
<feature type="transmembrane region" description="Helical" evidence="1">
    <location>
        <begin position="352"/>
        <end position="371"/>
    </location>
</feature>
<feature type="transmembrane region" description="Helical" evidence="1">
    <location>
        <begin position="112"/>
        <end position="130"/>
    </location>
</feature>
<evidence type="ECO:0008006" key="4">
    <source>
        <dbReference type="Google" id="ProtNLM"/>
    </source>
</evidence>
<keyword evidence="1" id="KW-0812">Transmembrane</keyword>
<feature type="transmembrane region" description="Helical" evidence="1">
    <location>
        <begin position="12"/>
        <end position="32"/>
    </location>
</feature>
<feature type="transmembrane region" description="Helical" evidence="1">
    <location>
        <begin position="405"/>
        <end position="423"/>
    </location>
</feature>
<evidence type="ECO:0000313" key="2">
    <source>
        <dbReference type="EMBL" id="WMW66262.1"/>
    </source>
</evidence>
<feature type="transmembrane region" description="Helical" evidence="1">
    <location>
        <begin position="168"/>
        <end position="186"/>
    </location>
</feature>
<feature type="transmembrane region" description="Helical" evidence="1">
    <location>
        <begin position="316"/>
        <end position="340"/>
    </location>
</feature>
<name>A0ABY9R4W7_9BACT</name>
<organism evidence="2 3">
    <name type="scientific">Nitratidesulfovibrio liaohensis</name>
    <dbReference type="NCBI Taxonomy" id="2604158"/>
    <lineage>
        <taxon>Bacteria</taxon>
        <taxon>Pseudomonadati</taxon>
        <taxon>Thermodesulfobacteriota</taxon>
        <taxon>Desulfovibrionia</taxon>
        <taxon>Desulfovibrionales</taxon>
        <taxon>Desulfovibrionaceae</taxon>
        <taxon>Nitratidesulfovibrio</taxon>
    </lineage>
</organism>
<keyword evidence="1" id="KW-1133">Transmembrane helix</keyword>